<evidence type="ECO:0008006" key="4">
    <source>
        <dbReference type="Google" id="ProtNLM"/>
    </source>
</evidence>
<keyword evidence="1" id="KW-0472">Membrane</keyword>
<dbReference type="GeneID" id="89451859"/>
<organism evidence="2 3">
    <name type="scientific">Croceibacter atlanticus (strain ATCC BAA-628 / JCM 21780 / CIP 108009 / IAM 15332 / KCTC 12090 / HTCC2559)</name>
    <dbReference type="NCBI Taxonomy" id="216432"/>
    <lineage>
        <taxon>Bacteria</taxon>
        <taxon>Pseudomonadati</taxon>
        <taxon>Bacteroidota</taxon>
        <taxon>Flavobacteriia</taxon>
        <taxon>Flavobacteriales</taxon>
        <taxon>Flavobacteriaceae</taxon>
        <taxon>Croceibacter</taxon>
    </lineage>
</organism>
<reference evidence="2 3" key="1">
    <citation type="journal article" date="2010" name="J. Bacteriol.">
        <title>The complete genome sequence of Croceibacter atlanticus HTCC2559T.</title>
        <authorList>
            <person name="Oh H.M."/>
            <person name="Kang I."/>
            <person name="Ferriera S."/>
            <person name="Giovannoni S.J."/>
            <person name="Cho J.C."/>
        </authorList>
    </citation>
    <scope>NUCLEOTIDE SEQUENCE [LARGE SCALE GENOMIC DNA]</scope>
    <source>
        <strain evidence="3">ATCC BAA-628 / HTCC2559 / KCTC 12090</strain>
    </source>
</reference>
<sequence>MLKKIFFFILILVSIISVGYFLTKDKDALEFSSEKWKNWTESETELSTRWNMIESLRENHKLNGKTKQELIILLGEPQIKTDKEFYYHLGMSGFGINTGTLYFEFDNQNKVIKFDIWDG</sequence>
<keyword evidence="1" id="KW-0812">Transmembrane</keyword>
<proteinExistence type="predicted"/>
<accession>A3U4H0</accession>
<evidence type="ECO:0000313" key="3">
    <source>
        <dbReference type="Proteomes" id="UP000002297"/>
    </source>
</evidence>
<name>A3U4H0_CROAH</name>
<dbReference type="EMBL" id="CP002046">
    <property type="protein sequence ID" value="EAP87137.1"/>
    <property type="molecule type" value="Genomic_DNA"/>
</dbReference>
<dbReference type="RefSeq" id="WP_013185819.1">
    <property type="nucleotide sequence ID" value="NC_014230.1"/>
</dbReference>
<feature type="transmembrane region" description="Helical" evidence="1">
    <location>
        <begin position="6"/>
        <end position="23"/>
    </location>
</feature>
<keyword evidence="1" id="KW-1133">Transmembrane helix</keyword>
<gene>
    <name evidence="2" type="ordered locus">CA2559_00240</name>
</gene>
<dbReference type="KEGG" id="cat:CA2559_00240"/>
<dbReference type="eggNOG" id="ENOG5032ZCF">
    <property type="taxonomic scope" value="Bacteria"/>
</dbReference>
<protein>
    <recommendedName>
        <fullName evidence="4">Lipoprotein SmpA/OmlA domain-containing protein</fullName>
    </recommendedName>
</protein>
<evidence type="ECO:0000313" key="2">
    <source>
        <dbReference type="EMBL" id="EAP87137.1"/>
    </source>
</evidence>
<keyword evidence="3" id="KW-1185">Reference proteome</keyword>
<dbReference type="Proteomes" id="UP000002297">
    <property type="component" value="Chromosome"/>
</dbReference>
<dbReference type="HOGENOM" id="CLU_2095908_0_0_10"/>
<dbReference type="STRING" id="216432.CA2559_00240"/>
<evidence type="ECO:0000256" key="1">
    <source>
        <dbReference type="SAM" id="Phobius"/>
    </source>
</evidence>
<dbReference type="AlphaFoldDB" id="A3U4H0"/>